<feature type="compositionally biased region" description="Basic residues" evidence="5">
    <location>
        <begin position="9"/>
        <end position="21"/>
    </location>
</feature>
<dbReference type="CDD" id="cd00353">
    <property type="entry name" value="Ribosomal_S15p_S13e"/>
    <property type="match status" value="1"/>
</dbReference>
<feature type="region of interest" description="Disordered" evidence="5">
    <location>
        <begin position="446"/>
        <end position="477"/>
    </location>
</feature>
<dbReference type="SUPFAM" id="SSF47060">
    <property type="entry name" value="S15/NS1 RNA-binding domain"/>
    <property type="match status" value="1"/>
</dbReference>
<sequence>MAAITQRLLRLRPAHGHHPYPIRHFSSSDAPPPSEPKPEPEPEPGSPPPPSFSSYFNDVKASLQREPPPQNRPQTPRKPLSFSTPPPPPSPQTSPPSRFEYLDEIRRNLSEFRTRSASPPPSPSPSVSLQELYNRHAAPNNKDPSATGDSKPPTGPSFSPIRDSLRNLRSPTARNQSVPQGRAVDQLSLSRLKESLKLNRDEKADQGSTPIVGGSDGLPSIFDKEVNKSGDDSNGAAMRTQFVKMYNHSELGAKLQKLRPEKRKGNWFSLHELNERLAKLRLIEEKESKVDLGGVTFTDLRETLAKLSRNDHENTTKKKNTPRLEFLGRLGGTPSFMLSPPKDELVEKYFHPDNMSSAEKLKLELKKVRDEFKISESDCGSARVQVAQLTTKILHLSAVLKKKDKHSRRGLEAMVERRQKLLKYLRRTDWDSFCLLLAKFDLRDNTDKKSERRKQYQLSNTNKKKPRKNKKKAARKA</sequence>
<keyword evidence="7" id="KW-1185">Reference proteome</keyword>
<feature type="compositionally biased region" description="Basic residues" evidence="5">
    <location>
        <begin position="462"/>
        <end position="477"/>
    </location>
</feature>
<feature type="compositionally biased region" description="Polar residues" evidence="5">
    <location>
        <begin position="167"/>
        <end position="179"/>
    </location>
</feature>
<proteinExistence type="inferred from homology"/>
<dbReference type="AlphaFoldDB" id="A0ABD3CSX5"/>
<dbReference type="GO" id="GO:1990904">
    <property type="term" value="C:ribonucleoprotein complex"/>
    <property type="evidence" value="ECO:0007669"/>
    <property type="project" value="UniProtKB-KW"/>
</dbReference>
<dbReference type="Pfam" id="PF00312">
    <property type="entry name" value="Ribosomal_S15"/>
    <property type="match status" value="1"/>
</dbReference>
<dbReference type="InterPro" id="IPR000589">
    <property type="entry name" value="Ribosomal_uS15"/>
</dbReference>
<comment type="caution">
    <text evidence="6">The sequence shown here is derived from an EMBL/GenBank/DDBJ whole genome shotgun (WGS) entry which is preliminary data.</text>
</comment>
<evidence type="ECO:0000256" key="3">
    <source>
        <dbReference type="ARBA" id="ARBA00023274"/>
    </source>
</evidence>
<keyword evidence="3" id="KW-0687">Ribonucleoprotein</keyword>
<feature type="compositionally biased region" description="Basic and acidic residues" evidence="5">
    <location>
        <begin position="100"/>
        <end position="114"/>
    </location>
</feature>
<dbReference type="GO" id="GO:0005840">
    <property type="term" value="C:ribosome"/>
    <property type="evidence" value="ECO:0007669"/>
    <property type="project" value="UniProtKB-KW"/>
</dbReference>
<keyword evidence="2" id="KW-0689">Ribosomal protein</keyword>
<dbReference type="InterPro" id="IPR009068">
    <property type="entry name" value="uS15_NS1_RNA-bd_sf"/>
</dbReference>
<feature type="compositionally biased region" description="Basic and acidic residues" evidence="5">
    <location>
        <begin position="191"/>
        <end position="205"/>
    </location>
</feature>
<evidence type="ECO:0000256" key="4">
    <source>
        <dbReference type="ARBA" id="ARBA00035250"/>
    </source>
</evidence>
<dbReference type="EMBL" id="JAVIJP010000032">
    <property type="protein sequence ID" value="KAL3633096.1"/>
    <property type="molecule type" value="Genomic_DNA"/>
</dbReference>
<accession>A0ABD3CSX5</accession>
<reference evidence="7" key="1">
    <citation type="journal article" date="2024" name="IScience">
        <title>Strigolactones Initiate the Formation of Haustorium-like Structures in Castilleja.</title>
        <authorList>
            <person name="Buerger M."/>
            <person name="Peterson D."/>
            <person name="Chory J."/>
        </authorList>
    </citation>
    <scope>NUCLEOTIDE SEQUENCE [LARGE SCALE GENOMIC DNA]</scope>
</reference>
<evidence type="ECO:0000313" key="6">
    <source>
        <dbReference type="EMBL" id="KAL3633096.1"/>
    </source>
</evidence>
<dbReference type="NCBIfam" id="TIGR00952">
    <property type="entry name" value="S15_bact"/>
    <property type="match status" value="1"/>
</dbReference>
<name>A0ABD3CSX5_9LAMI</name>
<dbReference type="Proteomes" id="UP001632038">
    <property type="component" value="Unassembled WGS sequence"/>
</dbReference>
<dbReference type="InterPro" id="IPR005290">
    <property type="entry name" value="Ribosomal_uS15_bac-type"/>
</dbReference>
<protein>
    <recommendedName>
        <fullName evidence="4">Small ribosomal subunit protein uS15c</fullName>
    </recommendedName>
</protein>
<dbReference type="PANTHER" id="PTHR47546:SF3">
    <property type="entry name" value="30S RIBOSOMAL PROTEIN S15, CHLOROPLASTIC"/>
    <property type="match status" value="1"/>
</dbReference>
<dbReference type="SMART" id="SM01387">
    <property type="entry name" value="Ribosomal_S15"/>
    <property type="match status" value="1"/>
</dbReference>
<dbReference type="PANTHER" id="PTHR47546">
    <property type="entry name" value="S15/NS1, RNA-BINDING PROTEIN"/>
    <property type="match status" value="1"/>
</dbReference>
<comment type="similarity">
    <text evidence="1">Belongs to the universal ribosomal protein uS15 family.</text>
</comment>
<evidence type="ECO:0000256" key="1">
    <source>
        <dbReference type="ARBA" id="ARBA00008434"/>
    </source>
</evidence>
<organism evidence="6 7">
    <name type="scientific">Castilleja foliolosa</name>
    <dbReference type="NCBI Taxonomy" id="1961234"/>
    <lineage>
        <taxon>Eukaryota</taxon>
        <taxon>Viridiplantae</taxon>
        <taxon>Streptophyta</taxon>
        <taxon>Embryophyta</taxon>
        <taxon>Tracheophyta</taxon>
        <taxon>Spermatophyta</taxon>
        <taxon>Magnoliopsida</taxon>
        <taxon>eudicotyledons</taxon>
        <taxon>Gunneridae</taxon>
        <taxon>Pentapetalae</taxon>
        <taxon>asterids</taxon>
        <taxon>lamiids</taxon>
        <taxon>Lamiales</taxon>
        <taxon>Orobanchaceae</taxon>
        <taxon>Pedicularideae</taxon>
        <taxon>Castillejinae</taxon>
        <taxon>Castilleja</taxon>
    </lineage>
</organism>
<dbReference type="Gene3D" id="1.10.287.10">
    <property type="entry name" value="S15/NS1, RNA-binding"/>
    <property type="match status" value="1"/>
</dbReference>
<evidence type="ECO:0000313" key="7">
    <source>
        <dbReference type="Proteomes" id="UP001632038"/>
    </source>
</evidence>
<evidence type="ECO:0000256" key="5">
    <source>
        <dbReference type="SAM" id="MobiDB-lite"/>
    </source>
</evidence>
<gene>
    <name evidence="6" type="ORF">CASFOL_026080</name>
</gene>
<feature type="compositionally biased region" description="Pro residues" evidence="5">
    <location>
        <begin position="84"/>
        <end position="94"/>
    </location>
</feature>
<feature type="region of interest" description="Disordered" evidence="5">
    <location>
        <begin position="1"/>
        <end position="220"/>
    </location>
</feature>
<dbReference type="GO" id="GO:0005737">
    <property type="term" value="C:cytoplasm"/>
    <property type="evidence" value="ECO:0007669"/>
    <property type="project" value="UniProtKB-ARBA"/>
</dbReference>
<evidence type="ECO:0000256" key="2">
    <source>
        <dbReference type="ARBA" id="ARBA00022980"/>
    </source>
</evidence>